<dbReference type="Proteomes" id="UP000000639">
    <property type="component" value="Chromosome"/>
</dbReference>
<feature type="chain" id="PRO_5002637179" evidence="3">
    <location>
        <begin position="21"/>
        <end position="1010"/>
    </location>
</feature>
<evidence type="ECO:0000313" key="6">
    <source>
        <dbReference type="Proteomes" id="UP000000639"/>
    </source>
</evidence>
<evidence type="ECO:0000259" key="4">
    <source>
        <dbReference type="PROSITE" id="PS51841"/>
    </source>
</evidence>
<keyword evidence="6" id="KW-1185">Reference proteome</keyword>
<name>A1SY39_PSYIN</name>
<feature type="domain" description="LTD" evidence="4">
    <location>
        <begin position="12"/>
        <end position="149"/>
    </location>
</feature>
<evidence type="ECO:0000256" key="2">
    <source>
        <dbReference type="SAM" id="Phobius"/>
    </source>
</evidence>
<dbReference type="EMBL" id="CP000510">
    <property type="protein sequence ID" value="ABM04404.1"/>
    <property type="molecule type" value="Genomic_DNA"/>
</dbReference>
<dbReference type="InterPro" id="IPR036691">
    <property type="entry name" value="Endo/exonu/phosph_ase_sf"/>
</dbReference>
<keyword evidence="5" id="KW-0269">Exonuclease</keyword>
<protein>
    <submittedName>
        <fullName evidence="5">Endonuclease/exonuclease/phosphatase</fullName>
    </submittedName>
</protein>
<dbReference type="InterPro" id="IPR036415">
    <property type="entry name" value="Lamin_tail_dom_sf"/>
</dbReference>
<dbReference type="SUPFAM" id="SSF74853">
    <property type="entry name" value="Lamin A/C globular tail domain"/>
    <property type="match status" value="1"/>
</dbReference>
<dbReference type="InterPro" id="IPR020008">
    <property type="entry name" value="GlyGly_CTERM"/>
</dbReference>
<accession>A1SY39</accession>
<dbReference type="STRING" id="357804.Ping_2694"/>
<keyword evidence="3" id="KW-0732">Signal</keyword>
<sequence>MKKNVLALSIATALSFSAQAEIIISEYIEGGSYNKAIEIANTGSSALTLGGYALAKSQNGSGEWEISLPLDDVTIAANSVYVVIHKTANDAIKAAAGAVIDSSGVVNHNGNDPIALLKNGSVHDMVGVMGGEDFAKDITLVRRVYSPSAVYNPRQWETFAKDSSSDLGQLGAEGQELAELVVNESTIMALQGSSWSSPYTDPDNNKYVSDETFIVAGVVTAIQTEKLGNDLGVGFFIQDGNGDNDPLTSDGIFVIGNISGLTVGDKVAVTGKVKEDYGWTKIDSTLVEGLSRGSTLAATALRILPTDENFDFTLERHEGMFVAFDKQSDMHVTRSFSFDYGPYRNNLMVANKRVNQHPNQSNAPAVHQGELDSAAEKQTDDNQDRRVVIESFIKAGDGIIPWYPDFAKEGAAQKGSSDDYIRIGDVIDGLEGVISYSYNDYRFYVTNQATKETFLHQASDRSKAPVMQDGDLTIATFNVLNYFNSQLGGEPNPLDQNRGAESAEEFDRQASKIVTAIVAINADILGLMEIENNGFGESSAIIDLLNRLNANLDDTNQYSIAQPQTEDLTNGFVGSDAITSQIIFKASKVSLETVRIIKMPEQHATPVTVYIDGQSETESGDNYMRDAITPTFSIAGSDEKLTISVNHLKSKGSPCWEDYKLQEGKDPDKQGSCENLRVSAAYQLGETMKNIEGNKLIMGDLNSYANEDAIMVLTNRDNAPADYQLKAARNTYIGGPDGEGVELHGDAGAIMTESYGYANVIRDRHPESHSYSYNDEVGTLDYILASASLKDKIVDSMYWNINSSESSLFEYSTKYTGYLPKYDNAYRSSDHDPAIVVLNFADKSVTPIVPVVITPALPAKVDLPVDAPQEPAGAISGVAFNISLNLLDAAKTANADLIIGDIASVLVNDGVNTRAVRVSNTTQKVLTGADFEAGYIVFEIEGLAGGDYTIQNIITNSKGEQKFSAMPVYFSVQERAAPIATESSINGGSTGILSLFALLGLGFLRRKAIK</sequence>
<feature type="signal peptide" evidence="3">
    <location>
        <begin position="1"/>
        <end position="20"/>
    </location>
</feature>
<dbReference type="InterPro" id="IPR047971">
    <property type="entry name" value="ExeM-like"/>
</dbReference>
<dbReference type="CDD" id="cd04486">
    <property type="entry name" value="YhcR_OBF_like"/>
    <property type="match status" value="1"/>
</dbReference>
<dbReference type="NCBIfam" id="NF033681">
    <property type="entry name" value="ExeM_NucH_DNase"/>
    <property type="match status" value="1"/>
</dbReference>
<dbReference type="GO" id="GO:0004519">
    <property type="term" value="F:endonuclease activity"/>
    <property type="evidence" value="ECO:0007669"/>
    <property type="project" value="UniProtKB-KW"/>
</dbReference>
<reference evidence="5 6" key="1">
    <citation type="submission" date="2007-01" db="EMBL/GenBank/DDBJ databases">
        <title>Complete sequence of Psychromonas ingrahamii 37.</title>
        <authorList>
            <consortium name="US DOE Joint Genome Institute"/>
            <person name="Copeland A."/>
            <person name="Lucas S."/>
            <person name="Lapidus A."/>
            <person name="Barry K."/>
            <person name="Detter J.C."/>
            <person name="Glavina del Rio T."/>
            <person name="Hammon N."/>
            <person name="Israni S."/>
            <person name="Dalin E."/>
            <person name="Tice H."/>
            <person name="Pitluck S."/>
            <person name="Thompson L.S."/>
            <person name="Brettin T."/>
            <person name="Bruce D."/>
            <person name="Han C."/>
            <person name="Tapia R."/>
            <person name="Schmutz J."/>
            <person name="Larimer F."/>
            <person name="Land M."/>
            <person name="Hauser L."/>
            <person name="Kyrpides N."/>
            <person name="Ivanova N."/>
            <person name="Staley J."/>
            <person name="Richardson P."/>
        </authorList>
    </citation>
    <scope>NUCLEOTIDE SEQUENCE [LARGE SCALE GENOMIC DNA]</scope>
    <source>
        <strain evidence="5 6">37</strain>
    </source>
</reference>
<organism evidence="5 6">
    <name type="scientific">Psychromonas ingrahamii (strain DSM 17664 / CCUG 51855 / 37)</name>
    <dbReference type="NCBI Taxonomy" id="357804"/>
    <lineage>
        <taxon>Bacteria</taxon>
        <taxon>Pseudomonadati</taxon>
        <taxon>Pseudomonadota</taxon>
        <taxon>Gammaproteobacteria</taxon>
        <taxon>Alteromonadales</taxon>
        <taxon>Psychromonadaceae</taxon>
        <taxon>Psychromonas</taxon>
    </lineage>
</organism>
<keyword evidence="5" id="KW-0540">Nuclease</keyword>
<dbReference type="Gene3D" id="3.60.10.10">
    <property type="entry name" value="Endonuclease/exonuclease/phosphatase"/>
    <property type="match status" value="1"/>
</dbReference>
<dbReference type="PROSITE" id="PS51841">
    <property type="entry name" value="LTD"/>
    <property type="match status" value="1"/>
</dbReference>
<keyword evidence="5" id="KW-0378">Hydrolase</keyword>
<keyword evidence="5" id="KW-0255">Endonuclease</keyword>
<gene>
    <name evidence="5" type="ordered locus">Ping_2694</name>
</gene>
<dbReference type="SUPFAM" id="SSF56219">
    <property type="entry name" value="DNase I-like"/>
    <property type="match status" value="1"/>
</dbReference>
<dbReference type="GO" id="GO:0004527">
    <property type="term" value="F:exonuclease activity"/>
    <property type="evidence" value="ECO:0007669"/>
    <property type="project" value="UniProtKB-KW"/>
</dbReference>
<dbReference type="HOGENOM" id="CLU_006338_0_1_6"/>
<proteinExistence type="predicted"/>
<dbReference type="NCBIfam" id="TIGR03501">
    <property type="entry name" value="GlyGly_CTERM"/>
    <property type="match status" value="1"/>
</dbReference>
<dbReference type="KEGG" id="pin:Ping_2694"/>
<evidence type="ECO:0000256" key="1">
    <source>
        <dbReference type="SAM" id="MobiDB-lite"/>
    </source>
</evidence>
<evidence type="ECO:0000313" key="5">
    <source>
        <dbReference type="EMBL" id="ABM04404.1"/>
    </source>
</evidence>
<dbReference type="eggNOG" id="COG2374">
    <property type="taxonomic scope" value="Bacteria"/>
</dbReference>
<feature type="transmembrane region" description="Helical" evidence="2">
    <location>
        <begin position="985"/>
        <end position="1004"/>
    </location>
</feature>
<dbReference type="OrthoDB" id="9800417at2"/>
<keyword evidence="2" id="KW-0812">Transmembrane</keyword>
<dbReference type="InterPro" id="IPR001322">
    <property type="entry name" value="Lamin_tail_dom"/>
</dbReference>
<dbReference type="RefSeq" id="WP_011770961.1">
    <property type="nucleotide sequence ID" value="NC_008709.1"/>
</dbReference>
<keyword evidence="2" id="KW-1133">Transmembrane helix</keyword>
<keyword evidence="2" id="KW-0472">Membrane</keyword>
<dbReference type="PANTHER" id="PTHR42834">
    <property type="entry name" value="ENDONUCLEASE/EXONUCLEASE/PHOSPHATASE FAMILY PROTEIN (AFU_ORTHOLOGUE AFUA_3G09210)"/>
    <property type="match status" value="1"/>
</dbReference>
<evidence type="ECO:0000256" key="3">
    <source>
        <dbReference type="SAM" id="SignalP"/>
    </source>
</evidence>
<dbReference type="AlphaFoldDB" id="A1SY39"/>
<dbReference type="Pfam" id="PF00932">
    <property type="entry name" value="LTD"/>
    <property type="match status" value="1"/>
</dbReference>
<dbReference type="PANTHER" id="PTHR42834:SF1">
    <property type="entry name" value="ENDONUCLEASE_EXONUCLEASE_PHOSPHATASE FAMILY PROTEIN (AFU_ORTHOLOGUE AFUA_3G09210)"/>
    <property type="match status" value="1"/>
</dbReference>
<feature type="region of interest" description="Disordered" evidence="1">
    <location>
        <begin position="356"/>
        <end position="382"/>
    </location>
</feature>
<dbReference type="Gene3D" id="2.60.40.1260">
    <property type="entry name" value="Lamin Tail domain"/>
    <property type="match status" value="1"/>
</dbReference>